<name>A0A5N6RT86_9ROSI</name>
<keyword evidence="2" id="KW-1185">Reference proteome</keyword>
<dbReference type="OrthoDB" id="1470350at2759"/>
<evidence type="ECO:0000313" key="2">
    <source>
        <dbReference type="Proteomes" id="UP000327013"/>
    </source>
</evidence>
<organism evidence="1 2">
    <name type="scientific">Carpinus fangiana</name>
    <dbReference type="NCBI Taxonomy" id="176857"/>
    <lineage>
        <taxon>Eukaryota</taxon>
        <taxon>Viridiplantae</taxon>
        <taxon>Streptophyta</taxon>
        <taxon>Embryophyta</taxon>
        <taxon>Tracheophyta</taxon>
        <taxon>Spermatophyta</taxon>
        <taxon>Magnoliopsida</taxon>
        <taxon>eudicotyledons</taxon>
        <taxon>Gunneridae</taxon>
        <taxon>Pentapetalae</taxon>
        <taxon>rosids</taxon>
        <taxon>fabids</taxon>
        <taxon>Fagales</taxon>
        <taxon>Betulaceae</taxon>
        <taxon>Carpinus</taxon>
    </lineage>
</organism>
<accession>A0A5N6RT86</accession>
<protein>
    <submittedName>
        <fullName evidence="1">Uncharacterized protein</fullName>
    </submittedName>
</protein>
<sequence>METWVALSIVTVVVVVLKSAWRVLRWVWVRPKTLERCLREQGLTGNSYRLFFGDLKEISKMTILIENLPPQKLKPVTTAIKLQLQLMTAAIKLQLTAFIPKIIEPDSSTHIMPRLCNPFLSRLCAQTRSQESSSTFLS</sequence>
<evidence type="ECO:0000313" key="1">
    <source>
        <dbReference type="EMBL" id="KAE8124611.1"/>
    </source>
</evidence>
<proteinExistence type="predicted"/>
<dbReference type="Proteomes" id="UP000327013">
    <property type="component" value="Chromosome 8"/>
</dbReference>
<dbReference type="EMBL" id="CM017328">
    <property type="protein sequence ID" value="KAE8124611.1"/>
    <property type="molecule type" value="Genomic_DNA"/>
</dbReference>
<dbReference type="AlphaFoldDB" id="A0A5N6RT86"/>
<reference evidence="1 2" key="1">
    <citation type="submission" date="2019-06" db="EMBL/GenBank/DDBJ databases">
        <title>A chromosomal-level reference genome of Carpinus fangiana (Coryloideae, Betulaceae).</title>
        <authorList>
            <person name="Yang X."/>
            <person name="Wang Z."/>
            <person name="Zhang L."/>
            <person name="Hao G."/>
            <person name="Liu J."/>
            <person name="Yang Y."/>
        </authorList>
    </citation>
    <scope>NUCLEOTIDE SEQUENCE [LARGE SCALE GENOMIC DNA]</scope>
    <source>
        <strain evidence="1">Cfa_2016G</strain>
        <tissue evidence="1">Leaf</tissue>
    </source>
</reference>
<gene>
    <name evidence="1" type="ORF">FH972_019478</name>
</gene>